<proteinExistence type="predicted"/>
<evidence type="ECO:0000313" key="1">
    <source>
        <dbReference type="EMBL" id="PWA98008.1"/>
    </source>
</evidence>
<dbReference type="Pfam" id="PF14299">
    <property type="entry name" value="PP2"/>
    <property type="match status" value="1"/>
</dbReference>
<dbReference type="InterPro" id="IPR025886">
    <property type="entry name" value="PP2-like"/>
</dbReference>
<evidence type="ECO:0000313" key="2">
    <source>
        <dbReference type="Proteomes" id="UP000245207"/>
    </source>
</evidence>
<dbReference type="STRING" id="35608.A0A2U1QJ62"/>
<dbReference type="CDD" id="cd22162">
    <property type="entry name" value="F-box_AtSKIP3-like"/>
    <property type="match status" value="1"/>
</dbReference>
<dbReference type="PANTHER" id="PTHR32278">
    <property type="entry name" value="F-BOX DOMAIN-CONTAINING PROTEIN"/>
    <property type="match status" value="1"/>
</dbReference>
<accession>A0A2U1QJ62</accession>
<name>A0A2U1QJ62_ARTAN</name>
<sequence>MINEKLSSISREKVELEDLLKNANTEFPNDEDVLELYKNYGAVFKETVVLEDVHVDDFDLEDRQDDGSNDRGKKDVDGAKKDVGVDKVVSENVGYTLNHKHDSNVVFDESVFKLQTSFFFLFLKSKRMGNKLSDISHRPRMDEFNDKDCISVIVSLLASPRDASRAAGISKTVKEEADSDLVWEKFLPPDYGEVISRAVSPVKDFQTKKKLYMYLSESHVLLDRGTLGFKLDKDSGKKCYMLGAHDLSIAWHDDTRYWERGHVPESRFAEVAILKEVWWLDICGTIPSVILSPKSTYVAYLVFRITKDSWGLDVPAKTTVSFGGISNETSNIYLKQPQAHAHANDEPPTNAAPTTRKDGMEEVSLLQAHLLFEWISVQSWFLTYFSLSLSCLPRWQYLERYGGLTSAAQYQDSWGLAVPAKTTVSFGGISNETSNVYLKQPQAHAHDEPPTNAAPTTRKDGMEEVSLLQAHLLFEWIIYKVDF</sequence>
<protein>
    <submittedName>
        <fullName evidence="1">F-box domain, Phloem protein 2-like protein</fullName>
    </submittedName>
</protein>
<dbReference type="AlphaFoldDB" id="A0A2U1QJ62"/>
<dbReference type="PANTHER" id="PTHR32278:SF61">
    <property type="entry name" value="F-BOX DOMAIN, PHLOEM PROTEIN 2-LIKE PROTEIN-RELATED"/>
    <property type="match status" value="1"/>
</dbReference>
<dbReference type="EMBL" id="PKPP01000089">
    <property type="protein sequence ID" value="PWA98008.1"/>
    <property type="molecule type" value="Genomic_DNA"/>
</dbReference>
<organism evidence="1 2">
    <name type="scientific">Artemisia annua</name>
    <name type="common">Sweet wormwood</name>
    <dbReference type="NCBI Taxonomy" id="35608"/>
    <lineage>
        <taxon>Eukaryota</taxon>
        <taxon>Viridiplantae</taxon>
        <taxon>Streptophyta</taxon>
        <taxon>Embryophyta</taxon>
        <taxon>Tracheophyta</taxon>
        <taxon>Spermatophyta</taxon>
        <taxon>Magnoliopsida</taxon>
        <taxon>eudicotyledons</taxon>
        <taxon>Gunneridae</taxon>
        <taxon>Pentapetalae</taxon>
        <taxon>asterids</taxon>
        <taxon>campanulids</taxon>
        <taxon>Asterales</taxon>
        <taxon>Asteraceae</taxon>
        <taxon>Asteroideae</taxon>
        <taxon>Anthemideae</taxon>
        <taxon>Artemisiinae</taxon>
        <taxon>Artemisia</taxon>
    </lineage>
</organism>
<dbReference type="Proteomes" id="UP000245207">
    <property type="component" value="Unassembled WGS sequence"/>
</dbReference>
<comment type="caution">
    <text evidence="1">The sequence shown here is derived from an EMBL/GenBank/DDBJ whole genome shotgun (WGS) entry which is preliminary data.</text>
</comment>
<gene>
    <name evidence="1" type="ORF">CTI12_AA024090</name>
</gene>
<keyword evidence="2" id="KW-1185">Reference proteome</keyword>
<dbReference type="OrthoDB" id="1918565at2759"/>
<reference evidence="1 2" key="1">
    <citation type="journal article" date="2018" name="Mol. Plant">
        <title>The genome of Artemisia annua provides insight into the evolution of Asteraceae family and artemisinin biosynthesis.</title>
        <authorList>
            <person name="Shen Q."/>
            <person name="Zhang L."/>
            <person name="Liao Z."/>
            <person name="Wang S."/>
            <person name="Yan T."/>
            <person name="Shi P."/>
            <person name="Liu M."/>
            <person name="Fu X."/>
            <person name="Pan Q."/>
            <person name="Wang Y."/>
            <person name="Lv Z."/>
            <person name="Lu X."/>
            <person name="Zhang F."/>
            <person name="Jiang W."/>
            <person name="Ma Y."/>
            <person name="Chen M."/>
            <person name="Hao X."/>
            <person name="Li L."/>
            <person name="Tang Y."/>
            <person name="Lv G."/>
            <person name="Zhou Y."/>
            <person name="Sun X."/>
            <person name="Brodelius P.E."/>
            <person name="Rose J.K.C."/>
            <person name="Tang K."/>
        </authorList>
    </citation>
    <scope>NUCLEOTIDE SEQUENCE [LARGE SCALE GENOMIC DNA]</scope>
    <source>
        <strain evidence="2">cv. Huhao1</strain>
        <tissue evidence="1">Leaf</tissue>
    </source>
</reference>